<dbReference type="eggNOG" id="COG0353">
    <property type="taxonomic scope" value="Bacteria"/>
</dbReference>
<dbReference type="PANTHER" id="PTHR30446">
    <property type="entry name" value="RECOMBINATION PROTEIN RECR"/>
    <property type="match status" value="1"/>
</dbReference>
<dbReference type="SMART" id="SM00493">
    <property type="entry name" value="TOPRIM"/>
    <property type="match status" value="1"/>
</dbReference>
<evidence type="ECO:0000256" key="3">
    <source>
        <dbReference type="ARBA" id="ARBA00022771"/>
    </source>
</evidence>
<dbReference type="PANTHER" id="PTHR30446:SF0">
    <property type="entry name" value="RECOMBINATION PROTEIN RECR"/>
    <property type="match status" value="1"/>
</dbReference>
<dbReference type="InterPro" id="IPR023627">
    <property type="entry name" value="Rcmb_RecR"/>
</dbReference>
<dbReference type="GO" id="GO:0008270">
    <property type="term" value="F:zinc ion binding"/>
    <property type="evidence" value="ECO:0007669"/>
    <property type="project" value="UniProtKB-KW"/>
</dbReference>
<dbReference type="KEGG" id="acz:Acaty_c1067"/>
<organism evidence="9 10">
    <name type="scientific">Acidithiobacillus caldus (strain ATCC 51756 / DSM 8584 / KU)</name>
    <dbReference type="NCBI Taxonomy" id="637389"/>
    <lineage>
        <taxon>Bacteria</taxon>
        <taxon>Pseudomonadati</taxon>
        <taxon>Pseudomonadota</taxon>
        <taxon>Acidithiobacillia</taxon>
        <taxon>Acidithiobacillales</taxon>
        <taxon>Acidithiobacillaceae</taxon>
        <taxon>Acidithiobacillus</taxon>
    </lineage>
</organism>
<dbReference type="Pfam" id="PF21176">
    <property type="entry name" value="RecR_HhH"/>
    <property type="match status" value="1"/>
</dbReference>
<evidence type="ECO:0000256" key="4">
    <source>
        <dbReference type="ARBA" id="ARBA00022833"/>
    </source>
</evidence>
<dbReference type="PROSITE" id="PS50880">
    <property type="entry name" value="TOPRIM"/>
    <property type="match status" value="1"/>
</dbReference>
<dbReference type="InterPro" id="IPR034137">
    <property type="entry name" value="TOPRIM_RecR"/>
</dbReference>
<protein>
    <recommendedName>
        <fullName evidence="7">Recombination protein RecR</fullName>
    </recommendedName>
</protein>
<feature type="domain" description="Toprim" evidence="8">
    <location>
        <begin position="80"/>
        <end position="174"/>
    </location>
</feature>
<evidence type="ECO:0000256" key="7">
    <source>
        <dbReference type="HAMAP-Rule" id="MF_00017"/>
    </source>
</evidence>
<dbReference type="EMBL" id="CP005986">
    <property type="protein sequence ID" value="AIA54937.1"/>
    <property type="molecule type" value="Genomic_DNA"/>
</dbReference>
<dbReference type="PROSITE" id="PS01300">
    <property type="entry name" value="RECR"/>
    <property type="match status" value="1"/>
</dbReference>
<evidence type="ECO:0000256" key="6">
    <source>
        <dbReference type="ARBA" id="ARBA00023204"/>
    </source>
</evidence>
<name>A0A059ZYE8_ACICK</name>
<keyword evidence="3 7" id="KW-0863">Zinc-finger</keyword>
<evidence type="ECO:0000313" key="9">
    <source>
        <dbReference type="EMBL" id="AIA54937.1"/>
    </source>
</evidence>
<evidence type="ECO:0000256" key="1">
    <source>
        <dbReference type="ARBA" id="ARBA00022723"/>
    </source>
</evidence>
<comment type="similarity">
    <text evidence="7">Belongs to the RecR family.</text>
</comment>
<dbReference type="InterPro" id="IPR006171">
    <property type="entry name" value="TOPRIM_dom"/>
</dbReference>
<dbReference type="AlphaFoldDB" id="A0A059ZYE8"/>
<evidence type="ECO:0000256" key="2">
    <source>
        <dbReference type="ARBA" id="ARBA00022763"/>
    </source>
</evidence>
<dbReference type="Gene3D" id="6.10.250.240">
    <property type="match status" value="1"/>
</dbReference>
<dbReference type="HAMAP" id="MF_00017">
    <property type="entry name" value="RecR"/>
    <property type="match status" value="1"/>
</dbReference>
<sequence>MSESPSFTALTRLLRRLPGVGPRSSQRIAYDLLMRKRELMPALAMALQAAHEHIRSCSRCNNLCEAELCAICSDTQRQRELLCVVESPVDLAAIEESGAYGGDYFVLMGHLSPLDGIGPEDLHIDRFTARLAEPGLREVIFATNSTLEGEATAQFLAGYVPAGVRSSRIARGIPMGGELEYVDRGTLGRALLGRRDLEE</sequence>
<dbReference type="GO" id="GO:0003677">
    <property type="term" value="F:DNA binding"/>
    <property type="evidence" value="ECO:0007669"/>
    <property type="project" value="UniProtKB-UniRule"/>
</dbReference>
<gene>
    <name evidence="7" type="primary">recR</name>
    <name evidence="9" type="ORF">Acaty_c1067</name>
</gene>
<dbReference type="GO" id="GO:0006310">
    <property type="term" value="P:DNA recombination"/>
    <property type="evidence" value="ECO:0007669"/>
    <property type="project" value="UniProtKB-UniRule"/>
</dbReference>
<keyword evidence="4 7" id="KW-0862">Zinc</keyword>
<dbReference type="Pfam" id="PF21175">
    <property type="entry name" value="RecR_C"/>
    <property type="match status" value="1"/>
</dbReference>
<proteinExistence type="inferred from homology"/>
<dbReference type="Pfam" id="PF13662">
    <property type="entry name" value="Toprim_4"/>
    <property type="match status" value="1"/>
</dbReference>
<reference evidence="9 10" key="1">
    <citation type="journal article" date="2009" name="J. Bacteriol.">
        <title>Draft genome sequence of the extremely acidophilic bacterium Acidithiobacillus caldus ATCC 51756 reveals metabolic versatility in the genus Acidithiobacillus.</title>
        <authorList>
            <person name="Valdes J."/>
            <person name="Quatrini R."/>
            <person name="Hallberg K."/>
            <person name="Dopson M."/>
            <person name="Valenzuela P.D."/>
            <person name="Holmes D.S."/>
        </authorList>
    </citation>
    <scope>NUCLEOTIDE SEQUENCE [LARGE SCALE GENOMIC DNA]</scope>
    <source>
        <strain evidence="10">ATCC 51756 / DSM 8584 / KU</strain>
    </source>
</reference>
<evidence type="ECO:0000313" key="10">
    <source>
        <dbReference type="Proteomes" id="UP000005522"/>
    </source>
</evidence>
<comment type="function">
    <text evidence="7">May play a role in DNA repair. It seems to be involved in an RecBC-independent recombinational process of DNA repair. It may act with RecF and RecO.</text>
</comment>
<dbReference type="SUPFAM" id="SSF111304">
    <property type="entry name" value="Recombination protein RecR"/>
    <property type="match status" value="1"/>
</dbReference>
<keyword evidence="1 7" id="KW-0479">Metal-binding</keyword>
<keyword evidence="2 7" id="KW-0227">DNA damage</keyword>
<dbReference type="GeneID" id="92931286"/>
<dbReference type="InterPro" id="IPR000093">
    <property type="entry name" value="DNA_Rcmb_RecR"/>
</dbReference>
<keyword evidence="5 7" id="KW-0233">DNA recombination</keyword>
<dbReference type="Gene3D" id="1.10.8.420">
    <property type="entry name" value="RecR Domain 1"/>
    <property type="match status" value="1"/>
</dbReference>
<dbReference type="HOGENOM" id="CLU_060739_1_0_6"/>
<feature type="zinc finger region" description="C4-type" evidence="7">
    <location>
        <begin position="57"/>
        <end position="72"/>
    </location>
</feature>
<evidence type="ECO:0000256" key="5">
    <source>
        <dbReference type="ARBA" id="ARBA00023172"/>
    </source>
</evidence>
<accession>A0A059ZYE8</accession>
<dbReference type="InterPro" id="IPR015967">
    <property type="entry name" value="Rcmb_RecR_Znf"/>
</dbReference>
<dbReference type="NCBIfam" id="TIGR00615">
    <property type="entry name" value="recR"/>
    <property type="match status" value="1"/>
</dbReference>
<dbReference type="GO" id="GO:0006281">
    <property type="term" value="P:DNA repair"/>
    <property type="evidence" value="ECO:0007669"/>
    <property type="project" value="UniProtKB-UniRule"/>
</dbReference>
<dbReference type="RefSeq" id="WP_004871591.1">
    <property type="nucleotide sequence ID" value="NZ_CP005986.1"/>
</dbReference>
<dbReference type="CDD" id="cd01025">
    <property type="entry name" value="TOPRIM_recR"/>
    <property type="match status" value="1"/>
</dbReference>
<dbReference type="Proteomes" id="UP000005522">
    <property type="component" value="Chromosome"/>
</dbReference>
<dbReference type="Gene3D" id="3.40.1360.10">
    <property type="match status" value="1"/>
</dbReference>
<keyword evidence="6 7" id="KW-0234">DNA repair</keyword>
<dbReference type="Pfam" id="PF02132">
    <property type="entry name" value="RecR_ZnF"/>
    <property type="match status" value="1"/>
</dbReference>
<evidence type="ECO:0000259" key="8">
    <source>
        <dbReference type="PROSITE" id="PS50880"/>
    </source>
</evidence>